<feature type="chain" id="PRO_5046566878" evidence="1">
    <location>
        <begin position="21"/>
        <end position="106"/>
    </location>
</feature>
<dbReference type="RefSeq" id="XP_065458944.1">
    <property type="nucleotide sequence ID" value="XM_065602872.1"/>
</dbReference>
<sequence length="106" mass="11747">MKISIIAGIIAYSSAAFASALPDPELEERQLGTTYTCVMNPRGNGYCQINNPPPVDPPPPATLGCHKVSRIIIDEAACFRRLYTYQQRRDTDAQRPESMVHPQSLD</sequence>
<evidence type="ECO:0000313" key="2">
    <source>
        <dbReference type="EMBL" id="WPB02361.1"/>
    </source>
</evidence>
<keyword evidence="3" id="KW-1185">Reference proteome</keyword>
<keyword evidence="1" id="KW-0732">Signal</keyword>
<dbReference type="Proteomes" id="UP001302367">
    <property type="component" value="Chromosome 4"/>
</dbReference>
<organism evidence="2 3">
    <name type="scientific">Cercospora beticola</name>
    <name type="common">Sugarbeet leaf spot fungus</name>
    <dbReference type="NCBI Taxonomy" id="122368"/>
    <lineage>
        <taxon>Eukaryota</taxon>
        <taxon>Fungi</taxon>
        <taxon>Dikarya</taxon>
        <taxon>Ascomycota</taxon>
        <taxon>Pezizomycotina</taxon>
        <taxon>Dothideomycetes</taxon>
        <taxon>Dothideomycetidae</taxon>
        <taxon>Mycosphaerellales</taxon>
        <taxon>Mycosphaerellaceae</taxon>
        <taxon>Cercospora</taxon>
    </lineage>
</organism>
<protein>
    <submittedName>
        <fullName evidence="2">Uncharacterized protein</fullName>
    </submittedName>
</protein>
<evidence type="ECO:0000313" key="3">
    <source>
        <dbReference type="Proteomes" id="UP001302367"/>
    </source>
</evidence>
<dbReference type="EMBL" id="CP134187">
    <property type="protein sequence ID" value="WPB02361.1"/>
    <property type="molecule type" value="Genomic_DNA"/>
</dbReference>
<proteinExistence type="predicted"/>
<name>A0ABZ0NSA7_CERBT</name>
<feature type="signal peptide" evidence="1">
    <location>
        <begin position="1"/>
        <end position="20"/>
    </location>
</feature>
<reference evidence="2 3" key="1">
    <citation type="submission" date="2023-09" db="EMBL/GenBank/DDBJ databases">
        <title>Complete-Gapless Cercospora beticola genome.</title>
        <authorList>
            <person name="Wyatt N.A."/>
            <person name="Spanner R.E."/>
            <person name="Bolton M.D."/>
        </authorList>
    </citation>
    <scope>NUCLEOTIDE SEQUENCE [LARGE SCALE GENOMIC DNA]</scope>
    <source>
        <strain evidence="2">Cb09-40</strain>
    </source>
</reference>
<gene>
    <name evidence="2" type="ORF">RHO25_006995</name>
</gene>
<evidence type="ECO:0000256" key="1">
    <source>
        <dbReference type="SAM" id="SignalP"/>
    </source>
</evidence>
<accession>A0ABZ0NSA7</accession>
<dbReference type="GeneID" id="90644322"/>